<evidence type="ECO:0000313" key="3">
    <source>
        <dbReference type="Proteomes" id="UP001365405"/>
    </source>
</evidence>
<proteinExistence type="predicted"/>
<accession>A0ABU9CMT9</accession>
<dbReference type="Proteomes" id="UP001365405">
    <property type="component" value="Unassembled WGS sequence"/>
</dbReference>
<feature type="transmembrane region" description="Helical" evidence="1">
    <location>
        <begin position="21"/>
        <end position="42"/>
    </location>
</feature>
<dbReference type="RefSeq" id="WP_341411566.1">
    <property type="nucleotide sequence ID" value="NZ_JBBUTH010000008.1"/>
</dbReference>
<name>A0ABU9CMT9_9BURK</name>
<protein>
    <submittedName>
        <fullName evidence="2">Uncharacterized protein</fullName>
    </submittedName>
</protein>
<sequence>MKLRLSEIFRRNPYRPVRPRQRLAIVGVTLFTVVMLFSGLFAPHLRYLKFKIESRHPPLPPCAPGQTTGCLGGTQGVMLIPATPATPATPAVPASR</sequence>
<organism evidence="2 3">
    <name type="scientific">Pseudaquabacterium inlustre</name>
    <dbReference type="NCBI Taxonomy" id="2984192"/>
    <lineage>
        <taxon>Bacteria</taxon>
        <taxon>Pseudomonadati</taxon>
        <taxon>Pseudomonadota</taxon>
        <taxon>Betaproteobacteria</taxon>
        <taxon>Burkholderiales</taxon>
        <taxon>Sphaerotilaceae</taxon>
        <taxon>Pseudaquabacterium</taxon>
    </lineage>
</organism>
<keyword evidence="1" id="KW-0812">Transmembrane</keyword>
<evidence type="ECO:0000256" key="1">
    <source>
        <dbReference type="SAM" id="Phobius"/>
    </source>
</evidence>
<dbReference type="EMBL" id="JBBUTH010000008">
    <property type="protein sequence ID" value="MEK8051872.1"/>
    <property type="molecule type" value="Genomic_DNA"/>
</dbReference>
<comment type="caution">
    <text evidence="2">The sequence shown here is derived from an EMBL/GenBank/DDBJ whole genome shotgun (WGS) entry which is preliminary data.</text>
</comment>
<keyword evidence="1" id="KW-0472">Membrane</keyword>
<keyword evidence="3" id="KW-1185">Reference proteome</keyword>
<evidence type="ECO:0000313" key="2">
    <source>
        <dbReference type="EMBL" id="MEK8051872.1"/>
    </source>
</evidence>
<keyword evidence="1" id="KW-1133">Transmembrane helix</keyword>
<gene>
    <name evidence="2" type="ORF">AACH10_16590</name>
</gene>
<reference evidence="2 3" key="1">
    <citation type="submission" date="2024-04" db="EMBL/GenBank/DDBJ databases">
        <title>Novel species of the genus Ideonella isolated from streams.</title>
        <authorList>
            <person name="Lu H."/>
        </authorList>
    </citation>
    <scope>NUCLEOTIDE SEQUENCE [LARGE SCALE GENOMIC DNA]</scope>
    <source>
        <strain evidence="2 3">DXS22W</strain>
    </source>
</reference>